<accession>Q5A7K2</accession>
<evidence type="ECO:0000313" key="2">
    <source>
        <dbReference type="EMBL" id="AOW28062.1"/>
    </source>
</evidence>
<dbReference type="HOGENOM" id="CLU_1320728_0_0_1"/>
<dbReference type="RefSeq" id="XP_717835.1">
    <property type="nucleotide sequence ID" value="XM_712742.1"/>
</dbReference>
<protein>
    <submittedName>
        <fullName evidence="2">Uncharacterized protein</fullName>
    </submittedName>
</protein>
<dbReference type="EMBL" id="CP017625">
    <property type="protein sequence ID" value="AOW28062.1"/>
    <property type="molecule type" value="Genomic_DNA"/>
</dbReference>
<dbReference type="AlphaFoldDB" id="Q5A7K2"/>
<dbReference type="GeneID" id="3640566"/>
<dbReference type="VEuPathDB" id="FungiDB:C3_00120W_A"/>
<reference evidence="2 3" key="1">
    <citation type="journal article" date="2004" name="Proc. Natl. Acad. Sci. U.S.A.">
        <title>The diploid genome sequence of Candida albicans.</title>
        <authorList>
            <person name="Jones T."/>
            <person name="Federspiel N.A."/>
            <person name="Chibana H."/>
            <person name="Dungan J."/>
            <person name="Kalman S."/>
            <person name="Magee B.B."/>
            <person name="Newport G."/>
            <person name="Thorstenson Y.R."/>
            <person name="Agabian N."/>
            <person name="Magee P.T."/>
            <person name="Davis R.W."/>
            <person name="Scherer S."/>
        </authorList>
    </citation>
    <scope>NUCLEOTIDE SEQUENCE [LARGE SCALE GENOMIC DNA]</scope>
    <source>
        <strain evidence="3">SC5314 / ATCC MYA-2876</strain>
    </source>
</reference>
<name>Q5A7K2_CANAL</name>
<gene>
    <name evidence="2" type="ordered locus">CAALFM_C300120WA</name>
    <name evidence="1" type="ordered locus">orf19.5464</name>
</gene>
<dbReference type="InParanoid" id="Q5A7K2"/>
<dbReference type="CGD" id="CAL0000181548">
    <property type="gene designation" value="orf19.5464"/>
</dbReference>
<organism evidence="2 3">
    <name type="scientific">Candida albicans (strain SC5314 / ATCC MYA-2876)</name>
    <name type="common">Yeast</name>
    <dbReference type="NCBI Taxonomy" id="237561"/>
    <lineage>
        <taxon>Eukaryota</taxon>
        <taxon>Fungi</taxon>
        <taxon>Dikarya</taxon>
        <taxon>Ascomycota</taxon>
        <taxon>Saccharomycotina</taxon>
        <taxon>Pichiomycetes</taxon>
        <taxon>Debaryomycetaceae</taxon>
        <taxon>Candida/Lodderomyces clade</taxon>
        <taxon>Candida</taxon>
    </lineage>
</organism>
<keyword evidence="3" id="KW-1185">Reference proteome</keyword>
<proteinExistence type="predicted"/>
<sequence>MQDIFIANSNIRRNKIIQKNNKQQSVDRVHTVSSHLSHILANRLYHKLSKRRLARLRVSIFIPLFRKQLAQRRRQIVHDYVGDCTQYLRNQRVRTLRRNIKRLTNPCMVVGVHLLFVCRGKFVVHYIITNVQRVRQRRQVLNQPLPQELASLFWRQTVNVNHRRLLPEQPFRLTLLNQVPFIVKHRHVPVHLVFNHFPKIGNTLDIAF</sequence>
<reference evidence="2 3" key="2">
    <citation type="journal article" date="2007" name="Genome Biol.">
        <title>Assembly of the Candida albicans genome into sixteen supercontigs aligned on the eight chromosomes.</title>
        <authorList>
            <person name="van het Hoog M."/>
            <person name="Rast T.J."/>
            <person name="Martchenko M."/>
            <person name="Grindle S."/>
            <person name="Dignard D."/>
            <person name="Hogues H."/>
            <person name="Cuomo C."/>
            <person name="Berriman M."/>
            <person name="Scherer S."/>
            <person name="Magee B.B."/>
            <person name="Whiteway M."/>
            <person name="Chibana H."/>
            <person name="Nantel A."/>
            <person name="Magee P.T."/>
        </authorList>
    </citation>
    <scope>GENOME REANNOTATION</scope>
    <source>
        <strain evidence="3">SC5314 / ATCC MYA-2876</strain>
    </source>
</reference>
<evidence type="ECO:0000313" key="1">
    <source>
        <dbReference type="CGD" id="CAL0000181548"/>
    </source>
</evidence>
<evidence type="ECO:0000313" key="3">
    <source>
        <dbReference type="Proteomes" id="UP000000559"/>
    </source>
</evidence>
<dbReference type="KEGG" id="cal:CAALFM_C300120WA"/>
<dbReference type="Proteomes" id="UP000000559">
    <property type="component" value="Chromosome 3"/>
</dbReference>
<reference evidence="2 3" key="3">
    <citation type="journal article" date="2013" name="Genome Biol.">
        <title>Assembly of a phased diploid Candida albicans genome facilitates allele-specific measurements and provides a simple model for repeat and indel structure.</title>
        <authorList>
            <person name="Muzzey D."/>
            <person name="Schwartz K."/>
            <person name="Weissman J.S."/>
            <person name="Sherlock G."/>
        </authorList>
    </citation>
    <scope>NUCLEOTIDE SEQUENCE [LARGE SCALE GENOMIC DNA]</scope>
    <source>
        <strain evidence="3">SC5314 / ATCC MYA-2876</strain>
    </source>
</reference>